<evidence type="ECO:0000313" key="4">
    <source>
        <dbReference type="EMBL" id="MFC5850169.1"/>
    </source>
</evidence>
<keyword evidence="5" id="KW-1185">Reference proteome</keyword>
<evidence type="ECO:0000313" key="5">
    <source>
        <dbReference type="Proteomes" id="UP001595979"/>
    </source>
</evidence>
<comment type="caution">
    <text evidence="4">The sequence shown here is derived from an EMBL/GenBank/DDBJ whole genome shotgun (WGS) entry which is preliminary data.</text>
</comment>
<dbReference type="InterPro" id="IPR014044">
    <property type="entry name" value="CAP_dom"/>
</dbReference>
<evidence type="ECO:0000259" key="3">
    <source>
        <dbReference type="Pfam" id="PF02368"/>
    </source>
</evidence>
<keyword evidence="1" id="KW-0732">Signal</keyword>
<feature type="signal peptide" evidence="1">
    <location>
        <begin position="1"/>
        <end position="24"/>
    </location>
</feature>
<dbReference type="Proteomes" id="UP001595979">
    <property type="component" value="Unassembled WGS sequence"/>
</dbReference>
<dbReference type="SUPFAM" id="SSF49373">
    <property type="entry name" value="Invasin/intimin cell-adhesion fragments"/>
    <property type="match status" value="1"/>
</dbReference>
<evidence type="ECO:0000256" key="1">
    <source>
        <dbReference type="SAM" id="SignalP"/>
    </source>
</evidence>
<proteinExistence type="predicted"/>
<sequence length="277" mass="28566">MSPLPHRRLLALPFLLLLAACSQSTVPSTDTAADTATGLNTGDELLSAQATAAAMTLTVGQTVQINVLVGGKAPTAGQLVWTTSNAGVATVTQSGLVTARAAGSATVRAALATTPSAFIDFPLMVQGAATTPTPTPTPSGDFAARVLALTNAARAQGQTCGTTAFPAVGALTYNAQLEQAAQGHAADMAAKSYFSHTSQDGRDFSQRITATGYKWYTIGENIAAGQTTPETVVAGWLRSEGHCRNIMNASFKELGVGYAANASSSYRTYWVQDFGAR</sequence>
<name>A0ABW1DSR1_9DEIO</name>
<feature type="chain" id="PRO_5046242648" evidence="1">
    <location>
        <begin position="25"/>
        <end position="277"/>
    </location>
</feature>
<dbReference type="PANTHER" id="PTHR31157">
    <property type="entry name" value="SCP DOMAIN-CONTAINING PROTEIN"/>
    <property type="match status" value="1"/>
</dbReference>
<gene>
    <name evidence="4" type="ORF">ACFPQ6_17870</name>
</gene>
<dbReference type="RefSeq" id="WP_380051981.1">
    <property type="nucleotide sequence ID" value="NZ_JBHSOH010000042.1"/>
</dbReference>
<dbReference type="InterPro" id="IPR035940">
    <property type="entry name" value="CAP_sf"/>
</dbReference>
<dbReference type="Gene3D" id="3.40.33.10">
    <property type="entry name" value="CAP"/>
    <property type="match status" value="1"/>
</dbReference>
<evidence type="ECO:0000259" key="2">
    <source>
        <dbReference type="Pfam" id="PF00188"/>
    </source>
</evidence>
<dbReference type="SUPFAM" id="SSF55797">
    <property type="entry name" value="PR-1-like"/>
    <property type="match status" value="1"/>
</dbReference>
<dbReference type="PANTHER" id="PTHR31157:SF1">
    <property type="entry name" value="SCP DOMAIN-CONTAINING PROTEIN"/>
    <property type="match status" value="1"/>
</dbReference>
<dbReference type="Pfam" id="PF02368">
    <property type="entry name" value="Big_2"/>
    <property type="match status" value="1"/>
</dbReference>
<accession>A0ABW1DSR1</accession>
<dbReference type="CDD" id="cd05379">
    <property type="entry name" value="CAP_bacterial"/>
    <property type="match status" value="1"/>
</dbReference>
<dbReference type="InterPro" id="IPR008964">
    <property type="entry name" value="Invasin/intimin_cell_adhesion"/>
</dbReference>
<feature type="domain" description="SCP" evidence="2">
    <location>
        <begin position="167"/>
        <end position="274"/>
    </location>
</feature>
<organism evidence="4 5">
    <name type="scientific">Deinococcus petrolearius</name>
    <dbReference type="NCBI Taxonomy" id="1751295"/>
    <lineage>
        <taxon>Bacteria</taxon>
        <taxon>Thermotogati</taxon>
        <taxon>Deinococcota</taxon>
        <taxon>Deinococci</taxon>
        <taxon>Deinococcales</taxon>
        <taxon>Deinococcaceae</taxon>
        <taxon>Deinococcus</taxon>
    </lineage>
</organism>
<protein>
    <submittedName>
        <fullName evidence="4">CAP domain-containing protein</fullName>
    </submittedName>
</protein>
<dbReference type="PROSITE" id="PS51257">
    <property type="entry name" value="PROKAR_LIPOPROTEIN"/>
    <property type="match status" value="1"/>
</dbReference>
<reference evidence="5" key="1">
    <citation type="journal article" date="2019" name="Int. J. Syst. Evol. Microbiol.">
        <title>The Global Catalogue of Microorganisms (GCM) 10K type strain sequencing project: providing services to taxonomists for standard genome sequencing and annotation.</title>
        <authorList>
            <consortium name="The Broad Institute Genomics Platform"/>
            <consortium name="The Broad Institute Genome Sequencing Center for Infectious Disease"/>
            <person name="Wu L."/>
            <person name="Ma J."/>
        </authorList>
    </citation>
    <scope>NUCLEOTIDE SEQUENCE [LARGE SCALE GENOMIC DNA]</scope>
    <source>
        <strain evidence="5">CGMCC 1.15053</strain>
    </source>
</reference>
<dbReference type="Gene3D" id="2.60.40.1080">
    <property type="match status" value="1"/>
</dbReference>
<dbReference type="Pfam" id="PF00188">
    <property type="entry name" value="CAP"/>
    <property type="match status" value="1"/>
</dbReference>
<dbReference type="EMBL" id="JBHSOH010000042">
    <property type="protein sequence ID" value="MFC5850169.1"/>
    <property type="molecule type" value="Genomic_DNA"/>
</dbReference>
<feature type="domain" description="BIG2" evidence="3">
    <location>
        <begin position="51"/>
        <end position="110"/>
    </location>
</feature>
<dbReference type="InterPro" id="IPR003343">
    <property type="entry name" value="Big_2"/>
</dbReference>